<accession>A0A382G326</accession>
<reference evidence="1" key="1">
    <citation type="submission" date="2018-05" db="EMBL/GenBank/DDBJ databases">
        <authorList>
            <person name="Lanie J.A."/>
            <person name="Ng W.-L."/>
            <person name="Kazmierczak K.M."/>
            <person name="Andrzejewski T.M."/>
            <person name="Davidsen T.M."/>
            <person name="Wayne K.J."/>
            <person name="Tettelin H."/>
            <person name="Glass J.I."/>
            <person name="Rusch D."/>
            <person name="Podicherti R."/>
            <person name="Tsui H.-C.T."/>
            <person name="Winkler M.E."/>
        </authorList>
    </citation>
    <scope>NUCLEOTIDE SEQUENCE</scope>
</reference>
<evidence type="ECO:0000313" key="1">
    <source>
        <dbReference type="EMBL" id="SVB69668.1"/>
    </source>
</evidence>
<sequence length="38" mass="4577">SRAQDNFTGPEEDDRHWLRSRSFSGIYRPHCRQWANSL</sequence>
<gene>
    <name evidence="1" type="ORF">METZ01_LOCUS222522</name>
</gene>
<name>A0A382G326_9ZZZZ</name>
<protein>
    <submittedName>
        <fullName evidence="1">Uncharacterized protein</fullName>
    </submittedName>
</protein>
<proteinExistence type="predicted"/>
<dbReference type="AlphaFoldDB" id="A0A382G326"/>
<feature type="non-terminal residue" evidence="1">
    <location>
        <position position="1"/>
    </location>
</feature>
<feature type="non-terminal residue" evidence="1">
    <location>
        <position position="38"/>
    </location>
</feature>
<dbReference type="EMBL" id="UINC01053308">
    <property type="protein sequence ID" value="SVB69668.1"/>
    <property type="molecule type" value="Genomic_DNA"/>
</dbReference>
<organism evidence="1">
    <name type="scientific">marine metagenome</name>
    <dbReference type="NCBI Taxonomy" id="408172"/>
    <lineage>
        <taxon>unclassified sequences</taxon>
        <taxon>metagenomes</taxon>
        <taxon>ecological metagenomes</taxon>
    </lineage>
</organism>